<proteinExistence type="inferred from homology"/>
<keyword evidence="11" id="KW-0648">Protein biosynthesis</keyword>
<dbReference type="Pfam" id="PF01411">
    <property type="entry name" value="tRNA-synt_2c"/>
    <property type="match status" value="1"/>
</dbReference>
<keyword evidence="7" id="KW-0547">Nucleotide-binding</keyword>
<gene>
    <name evidence="15" type="ORF">S12H4_30889</name>
</gene>
<evidence type="ECO:0000256" key="10">
    <source>
        <dbReference type="ARBA" id="ARBA00022884"/>
    </source>
</evidence>
<dbReference type="SMART" id="SM00863">
    <property type="entry name" value="tRNA_SAD"/>
    <property type="match status" value="1"/>
</dbReference>
<protein>
    <recommendedName>
        <fullName evidence="3">alanine--tRNA ligase</fullName>
        <ecNumber evidence="3">6.1.1.7</ecNumber>
    </recommendedName>
</protein>
<keyword evidence="8" id="KW-0862">Zinc</keyword>
<dbReference type="PANTHER" id="PTHR11777:SF9">
    <property type="entry name" value="ALANINE--TRNA LIGASE, CYTOPLASMIC"/>
    <property type="match status" value="1"/>
</dbReference>
<evidence type="ECO:0000256" key="5">
    <source>
        <dbReference type="ARBA" id="ARBA00022598"/>
    </source>
</evidence>
<dbReference type="GO" id="GO:0046872">
    <property type="term" value="F:metal ion binding"/>
    <property type="evidence" value="ECO:0007669"/>
    <property type="project" value="UniProtKB-KW"/>
</dbReference>
<keyword evidence="9" id="KW-0067">ATP-binding</keyword>
<dbReference type="Pfam" id="PF07973">
    <property type="entry name" value="tRNA_SAD"/>
    <property type="match status" value="1"/>
</dbReference>
<dbReference type="EC" id="6.1.1.7" evidence="3"/>
<dbReference type="SUPFAM" id="SSF50447">
    <property type="entry name" value="Translation proteins"/>
    <property type="match status" value="1"/>
</dbReference>
<dbReference type="EMBL" id="BARW01017974">
    <property type="protein sequence ID" value="GAI93521.1"/>
    <property type="molecule type" value="Genomic_DNA"/>
</dbReference>
<keyword evidence="12" id="KW-0030">Aminoacyl-tRNA synthetase</keyword>
<feature type="non-terminal residue" evidence="15">
    <location>
        <position position="279"/>
    </location>
</feature>
<evidence type="ECO:0000256" key="3">
    <source>
        <dbReference type="ARBA" id="ARBA00013168"/>
    </source>
</evidence>
<dbReference type="Gene3D" id="6.10.250.550">
    <property type="match status" value="1"/>
</dbReference>
<comment type="caution">
    <text evidence="15">The sequence shown here is derived from an EMBL/GenBank/DDBJ whole genome shotgun (WGS) entry which is preliminary data.</text>
</comment>
<keyword evidence="6" id="KW-0479">Metal-binding</keyword>
<dbReference type="FunFam" id="3.30.980.10:FF:000004">
    <property type="entry name" value="Alanine--tRNA ligase, cytoplasmic"/>
    <property type="match status" value="1"/>
</dbReference>
<keyword evidence="5" id="KW-0436">Ligase</keyword>
<dbReference type="SUPFAM" id="SSF55186">
    <property type="entry name" value="ThrRS/AlaRS common domain"/>
    <property type="match status" value="1"/>
</dbReference>
<comment type="similarity">
    <text evidence="2">Belongs to the class-II aminoacyl-tRNA synthetase family.</text>
</comment>
<evidence type="ECO:0000256" key="12">
    <source>
        <dbReference type="ARBA" id="ARBA00023146"/>
    </source>
</evidence>
<evidence type="ECO:0000256" key="11">
    <source>
        <dbReference type="ARBA" id="ARBA00022917"/>
    </source>
</evidence>
<feature type="compositionally biased region" description="Basic and acidic residues" evidence="13">
    <location>
        <begin position="270"/>
        <end position="279"/>
    </location>
</feature>
<accession>X1TQ94</accession>
<keyword evidence="10" id="KW-0694">RNA-binding</keyword>
<dbReference type="GO" id="GO:0004813">
    <property type="term" value="F:alanine-tRNA ligase activity"/>
    <property type="evidence" value="ECO:0007669"/>
    <property type="project" value="UniProtKB-EC"/>
</dbReference>
<evidence type="ECO:0000256" key="7">
    <source>
        <dbReference type="ARBA" id="ARBA00022741"/>
    </source>
</evidence>
<sequence>DRSTFYAESGGEVADAGTLEGEGGAMDVADVQWAEGMILHAGKVSRGSVRVGDVLRTRPAPQRRAAVRRNHTATHLLHHALRRVLGRHADQAGSLVAPDHLRFDFTHVEAMTRDQIERVEDLVNERIRQNAGLSTRQTTVAEAKKEGAMALFGEKYGERVRMVSIGDFSKELCGGLHCAATGDIGLFRIVSEQSVAAGVRRIEAVTGPGAVDFTRERERLLTRLAAALGSPVDRTPQAVERLKSEIADLRREVQRLRQRRGPASASDLVSRADRIGETA</sequence>
<reference evidence="15" key="1">
    <citation type="journal article" date="2014" name="Front. Microbiol.">
        <title>High frequency of phylogenetically diverse reductive dehalogenase-homologous genes in deep subseafloor sedimentary metagenomes.</title>
        <authorList>
            <person name="Kawai M."/>
            <person name="Futagami T."/>
            <person name="Toyoda A."/>
            <person name="Takaki Y."/>
            <person name="Nishi S."/>
            <person name="Hori S."/>
            <person name="Arai W."/>
            <person name="Tsubouchi T."/>
            <person name="Morono Y."/>
            <person name="Uchiyama I."/>
            <person name="Ito T."/>
            <person name="Fujiyama A."/>
            <person name="Inagaki F."/>
            <person name="Takami H."/>
        </authorList>
    </citation>
    <scope>NUCLEOTIDE SEQUENCE</scope>
    <source>
        <strain evidence="15">Expedition CK06-06</strain>
    </source>
</reference>
<evidence type="ECO:0000256" key="2">
    <source>
        <dbReference type="ARBA" id="ARBA00008226"/>
    </source>
</evidence>
<dbReference type="Gene3D" id="3.30.980.10">
    <property type="entry name" value="Threonyl-trna Synthetase, Chain A, domain 2"/>
    <property type="match status" value="1"/>
</dbReference>
<evidence type="ECO:0000256" key="1">
    <source>
        <dbReference type="ARBA" id="ARBA00001947"/>
    </source>
</evidence>
<name>X1TQ94_9ZZZZ</name>
<organism evidence="15">
    <name type="scientific">marine sediment metagenome</name>
    <dbReference type="NCBI Taxonomy" id="412755"/>
    <lineage>
        <taxon>unclassified sequences</taxon>
        <taxon>metagenomes</taxon>
        <taxon>ecological metagenomes</taxon>
    </lineage>
</organism>
<keyword evidence="4" id="KW-0820">tRNA-binding</keyword>
<dbReference type="Gene3D" id="2.40.30.130">
    <property type="match status" value="1"/>
</dbReference>
<dbReference type="GO" id="GO:0002161">
    <property type="term" value="F:aminoacyl-tRNA deacylase activity"/>
    <property type="evidence" value="ECO:0007669"/>
    <property type="project" value="TreeGrafter"/>
</dbReference>
<comment type="cofactor">
    <cofactor evidence="1">
        <name>Zn(2+)</name>
        <dbReference type="ChEBI" id="CHEBI:29105"/>
    </cofactor>
</comment>
<evidence type="ECO:0000259" key="14">
    <source>
        <dbReference type="PROSITE" id="PS50860"/>
    </source>
</evidence>
<dbReference type="InterPro" id="IPR050058">
    <property type="entry name" value="Ala-tRNA_ligase"/>
</dbReference>
<evidence type="ECO:0000313" key="15">
    <source>
        <dbReference type="EMBL" id="GAI93521.1"/>
    </source>
</evidence>
<dbReference type="InterPro" id="IPR018165">
    <property type="entry name" value="Ala-tRNA-synth_IIc_core"/>
</dbReference>
<dbReference type="GO" id="GO:0005829">
    <property type="term" value="C:cytosol"/>
    <property type="evidence" value="ECO:0007669"/>
    <property type="project" value="TreeGrafter"/>
</dbReference>
<feature type="domain" description="Alanyl-transfer RNA synthetases family profile" evidence="14">
    <location>
        <begin position="1"/>
        <end position="216"/>
    </location>
</feature>
<evidence type="ECO:0000256" key="6">
    <source>
        <dbReference type="ARBA" id="ARBA00022723"/>
    </source>
</evidence>
<dbReference type="GO" id="GO:0006419">
    <property type="term" value="P:alanyl-tRNA aminoacylation"/>
    <property type="evidence" value="ECO:0007669"/>
    <property type="project" value="InterPro"/>
</dbReference>
<feature type="non-terminal residue" evidence="15">
    <location>
        <position position="1"/>
    </location>
</feature>
<dbReference type="AlphaFoldDB" id="X1TQ94"/>
<dbReference type="InterPro" id="IPR018164">
    <property type="entry name" value="Ala-tRNA-synth_IIc_N"/>
</dbReference>
<evidence type="ECO:0000256" key="13">
    <source>
        <dbReference type="SAM" id="MobiDB-lite"/>
    </source>
</evidence>
<evidence type="ECO:0000256" key="9">
    <source>
        <dbReference type="ARBA" id="ARBA00022840"/>
    </source>
</evidence>
<evidence type="ECO:0000256" key="8">
    <source>
        <dbReference type="ARBA" id="ARBA00022833"/>
    </source>
</evidence>
<dbReference type="InterPro" id="IPR018163">
    <property type="entry name" value="Thr/Ala-tRNA-synth_IIc_edit"/>
</dbReference>
<dbReference type="InterPro" id="IPR009000">
    <property type="entry name" value="Transl_B-barrel_sf"/>
</dbReference>
<evidence type="ECO:0000256" key="4">
    <source>
        <dbReference type="ARBA" id="ARBA00022555"/>
    </source>
</evidence>
<dbReference type="Gene3D" id="3.30.54.20">
    <property type="match status" value="1"/>
</dbReference>
<dbReference type="InterPro" id="IPR012947">
    <property type="entry name" value="tRNA_SAD"/>
</dbReference>
<dbReference type="FunFam" id="3.30.54.20:FF:000001">
    <property type="entry name" value="Alanine--tRNA ligase"/>
    <property type="match status" value="1"/>
</dbReference>
<dbReference type="PROSITE" id="PS50860">
    <property type="entry name" value="AA_TRNA_LIGASE_II_ALA"/>
    <property type="match status" value="1"/>
</dbReference>
<dbReference type="GO" id="GO:0005524">
    <property type="term" value="F:ATP binding"/>
    <property type="evidence" value="ECO:0007669"/>
    <property type="project" value="UniProtKB-KW"/>
</dbReference>
<feature type="region of interest" description="Disordered" evidence="13">
    <location>
        <begin position="257"/>
        <end position="279"/>
    </location>
</feature>
<dbReference type="PANTHER" id="PTHR11777">
    <property type="entry name" value="ALANYL-TRNA SYNTHETASE"/>
    <property type="match status" value="1"/>
</dbReference>
<dbReference type="GO" id="GO:0000049">
    <property type="term" value="F:tRNA binding"/>
    <property type="evidence" value="ECO:0007669"/>
    <property type="project" value="UniProtKB-KW"/>
</dbReference>